<evidence type="ECO:0008006" key="4">
    <source>
        <dbReference type="Google" id="ProtNLM"/>
    </source>
</evidence>
<comment type="caution">
    <text evidence="2">The sequence shown here is derived from an EMBL/GenBank/DDBJ whole genome shotgun (WGS) entry which is preliminary data.</text>
</comment>
<organism evidence="2 3">
    <name type="scientific">Colletotrichum zoysiae</name>
    <dbReference type="NCBI Taxonomy" id="1216348"/>
    <lineage>
        <taxon>Eukaryota</taxon>
        <taxon>Fungi</taxon>
        <taxon>Dikarya</taxon>
        <taxon>Ascomycota</taxon>
        <taxon>Pezizomycotina</taxon>
        <taxon>Sordariomycetes</taxon>
        <taxon>Hypocreomycetidae</taxon>
        <taxon>Glomerellales</taxon>
        <taxon>Glomerellaceae</taxon>
        <taxon>Colletotrichum</taxon>
        <taxon>Colletotrichum graminicola species complex</taxon>
    </lineage>
</organism>
<feature type="signal peptide" evidence="1">
    <location>
        <begin position="1"/>
        <end position="17"/>
    </location>
</feature>
<dbReference type="EMBL" id="MU842887">
    <property type="protein sequence ID" value="KAK2027887.1"/>
    <property type="molecule type" value="Genomic_DNA"/>
</dbReference>
<dbReference type="Proteomes" id="UP001232148">
    <property type="component" value="Unassembled WGS sequence"/>
</dbReference>
<keyword evidence="3" id="KW-1185">Reference proteome</keyword>
<protein>
    <recommendedName>
        <fullName evidence="4">Extracellular membrane protein CFEM domain-containing protein</fullName>
    </recommendedName>
</protein>
<gene>
    <name evidence="2" type="ORF">LX32DRAFT_640494</name>
</gene>
<accession>A0AAD9HGI4</accession>
<reference evidence="2" key="1">
    <citation type="submission" date="2021-06" db="EMBL/GenBank/DDBJ databases">
        <title>Comparative genomics, transcriptomics and evolutionary studies reveal genomic signatures of adaptation to plant cell wall in hemibiotrophic fungi.</title>
        <authorList>
            <consortium name="DOE Joint Genome Institute"/>
            <person name="Baroncelli R."/>
            <person name="Diaz J.F."/>
            <person name="Benocci T."/>
            <person name="Peng M."/>
            <person name="Battaglia E."/>
            <person name="Haridas S."/>
            <person name="Andreopoulos W."/>
            <person name="Labutti K."/>
            <person name="Pangilinan J."/>
            <person name="Floch G.L."/>
            <person name="Makela M.R."/>
            <person name="Henrissat B."/>
            <person name="Grigoriev I.V."/>
            <person name="Crouch J.A."/>
            <person name="De Vries R.P."/>
            <person name="Sukno S.A."/>
            <person name="Thon M.R."/>
        </authorList>
    </citation>
    <scope>NUCLEOTIDE SEQUENCE</scope>
    <source>
        <strain evidence="2">MAFF235873</strain>
    </source>
</reference>
<name>A0AAD9HGI4_9PEZI</name>
<dbReference type="AlphaFoldDB" id="A0AAD9HGI4"/>
<evidence type="ECO:0000256" key="1">
    <source>
        <dbReference type="SAM" id="SignalP"/>
    </source>
</evidence>
<dbReference type="PROSITE" id="PS51257">
    <property type="entry name" value="PROKAR_LIPOPROTEIN"/>
    <property type="match status" value="1"/>
</dbReference>
<feature type="chain" id="PRO_5042264781" description="Extracellular membrane protein CFEM domain-containing protein" evidence="1">
    <location>
        <begin position="18"/>
        <end position="80"/>
    </location>
</feature>
<keyword evidence="1" id="KW-0732">Signal</keyword>
<proteinExistence type="predicted"/>
<sequence>MKTFVTALALFGSMASAATITVACDGISSVGTNPCSTIGGTYDVSSGFCCIDSTKEDAYSTECISVLGLAYRKVGDGCIA</sequence>
<evidence type="ECO:0000313" key="2">
    <source>
        <dbReference type="EMBL" id="KAK2027887.1"/>
    </source>
</evidence>
<evidence type="ECO:0000313" key="3">
    <source>
        <dbReference type="Proteomes" id="UP001232148"/>
    </source>
</evidence>